<dbReference type="RefSeq" id="WP_028385869.1">
    <property type="nucleotide sequence ID" value="NZ_CP041713.1"/>
</dbReference>
<proteinExistence type="predicted"/>
<protein>
    <submittedName>
        <fullName evidence="1">Uncharacterized protein</fullName>
    </submittedName>
</protein>
<dbReference type="Proteomes" id="UP000054785">
    <property type="component" value="Unassembled WGS sequence"/>
</dbReference>
<keyword evidence="2" id="KW-1185">Reference proteome</keyword>
<dbReference type="PATRIC" id="fig|45065.4.peg.751"/>
<evidence type="ECO:0000313" key="2">
    <source>
        <dbReference type="Proteomes" id="UP000054785"/>
    </source>
</evidence>
<evidence type="ECO:0000313" key="1">
    <source>
        <dbReference type="EMBL" id="KTD02377.1"/>
    </source>
</evidence>
<gene>
    <name evidence="1" type="ORF">Lgee_0706</name>
</gene>
<name>A0A0W0U4G2_9GAMM</name>
<dbReference type="AlphaFoldDB" id="A0A0W0U4G2"/>
<reference evidence="1 2" key="1">
    <citation type="submission" date="2015-11" db="EMBL/GenBank/DDBJ databases">
        <title>Genomic analysis of 38 Legionella species identifies large and diverse effector repertoires.</title>
        <authorList>
            <person name="Burstein D."/>
            <person name="Amaro F."/>
            <person name="Zusman T."/>
            <person name="Lifshitz Z."/>
            <person name="Cohen O."/>
            <person name="Gilbert J.A."/>
            <person name="Pupko T."/>
            <person name="Shuman H.A."/>
            <person name="Segal G."/>
        </authorList>
    </citation>
    <scope>NUCLEOTIDE SEQUENCE [LARGE SCALE GENOMIC DNA]</scope>
    <source>
        <strain evidence="1 2">ATCC 49504</strain>
    </source>
</reference>
<comment type="caution">
    <text evidence="1">The sequence shown here is derived from an EMBL/GenBank/DDBJ whole genome shotgun (WGS) entry which is preliminary data.</text>
</comment>
<organism evidence="1 2">
    <name type="scientific">Legionella geestiana</name>
    <dbReference type="NCBI Taxonomy" id="45065"/>
    <lineage>
        <taxon>Bacteria</taxon>
        <taxon>Pseudomonadati</taxon>
        <taxon>Pseudomonadota</taxon>
        <taxon>Gammaproteobacteria</taxon>
        <taxon>Legionellales</taxon>
        <taxon>Legionellaceae</taxon>
        <taxon>Legionella</taxon>
    </lineage>
</organism>
<dbReference type="EMBL" id="LNYC01000020">
    <property type="protein sequence ID" value="KTD02377.1"/>
    <property type="molecule type" value="Genomic_DNA"/>
</dbReference>
<accession>A0A0W0U4G2</accession>
<sequence length="121" mass="13577">MVNISFFIKLHDVNIAASQALTCNLTIYNGFIMDNLYQSDNICKISSETAQESIKQRIMIYGLINYVHISLDIAAQFLDISEASLTAVYEGKALLARDKFLKIMKLIAIYSKPLPPEMLVA</sequence>